<dbReference type="EMBL" id="MSZS01000010">
    <property type="protein sequence ID" value="PKX89146.1"/>
    <property type="molecule type" value="Genomic_DNA"/>
</dbReference>
<gene>
    <name evidence="1" type="ORF">P174DRAFT_445767</name>
</gene>
<name>A0A2I1BUV4_ASPN1</name>
<dbReference type="RefSeq" id="XP_024677741.1">
    <property type="nucleotide sequence ID" value="XM_024828411.1"/>
</dbReference>
<accession>A0A2I1BUV4</accession>
<protein>
    <submittedName>
        <fullName evidence="1">Uncharacterized protein</fullName>
    </submittedName>
</protein>
<evidence type="ECO:0000313" key="2">
    <source>
        <dbReference type="Proteomes" id="UP000234474"/>
    </source>
</evidence>
<evidence type="ECO:0000313" key="1">
    <source>
        <dbReference type="EMBL" id="PKX89146.1"/>
    </source>
</evidence>
<dbReference type="Proteomes" id="UP000234474">
    <property type="component" value="Unassembled WGS sequence"/>
</dbReference>
<comment type="caution">
    <text evidence="1">The sequence shown here is derived from an EMBL/GenBank/DDBJ whole genome shotgun (WGS) entry which is preliminary data.</text>
</comment>
<proteinExistence type="predicted"/>
<sequence length="183" mass="21260">MSLMNNRTFCIDTQTFNSTTVLFKLKGHKITPIVIPFINSNKWIFSSSIYRDTPGHYELYKDLPSFKCWNAKITWAGNHPNPHLKDFFGAVGENWFDLKSQEGGREAIVVEGFWHGHNTDKKGQFLYNIVGNGRWADDLGLSSLAERRKYAILGDLELHEEDQYREKLNKEPLTPRAQKFMFE</sequence>
<organism evidence="1 2">
    <name type="scientific">Aspergillus novofumigatus (strain IBT 16806)</name>
    <dbReference type="NCBI Taxonomy" id="1392255"/>
    <lineage>
        <taxon>Eukaryota</taxon>
        <taxon>Fungi</taxon>
        <taxon>Dikarya</taxon>
        <taxon>Ascomycota</taxon>
        <taxon>Pezizomycotina</taxon>
        <taxon>Eurotiomycetes</taxon>
        <taxon>Eurotiomycetidae</taxon>
        <taxon>Eurotiales</taxon>
        <taxon>Aspergillaceae</taxon>
        <taxon>Aspergillus</taxon>
        <taxon>Aspergillus subgen. Fumigati</taxon>
    </lineage>
</organism>
<keyword evidence="2" id="KW-1185">Reference proteome</keyword>
<dbReference type="GeneID" id="36535736"/>
<reference evidence="2" key="1">
    <citation type="journal article" date="2018" name="Proc. Natl. Acad. Sci. U.S.A.">
        <title>Linking secondary metabolites to gene clusters through genome sequencing of six diverse Aspergillus species.</title>
        <authorList>
            <person name="Kaerboelling I."/>
            <person name="Vesth T.C."/>
            <person name="Frisvad J.C."/>
            <person name="Nybo J.L."/>
            <person name="Theobald S."/>
            <person name="Kuo A."/>
            <person name="Bowyer P."/>
            <person name="Matsuda Y."/>
            <person name="Mondo S."/>
            <person name="Lyhne E.K."/>
            <person name="Kogle M.E."/>
            <person name="Clum A."/>
            <person name="Lipzen A."/>
            <person name="Salamov A."/>
            <person name="Ngan C.Y."/>
            <person name="Daum C."/>
            <person name="Chiniquy J."/>
            <person name="Barry K."/>
            <person name="LaButti K."/>
            <person name="Haridas S."/>
            <person name="Simmons B.A."/>
            <person name="Magnuson J.K."/>
            <person name="Mortensen U.H."/>
            <person name="Larsen T.O."/>
            <person name="Grigoriev I.V."/>
            <person name="Baker S.E."/>
            <person name="Andersen M.R."/>
        </authorList>
    </citation>
    <scope>NUCLEOTIDE SEQUENCE [LARGE SCALE GENOMIC DNA]</scope>
    <source>
        <strain evidence="2">IBT 16806</strain>
    </source>
</reference>
<dbReference type="AlphaFoldDB" id="A0A2I1BUV4"/>
<dbReference type="VEuPathDB" id="FungiDB:P174DRAFT_445767"/>